<protein>
    <submittedName>
        <fullName evidence="4">Foldase protein PrsA</fullName>
    </submittedName>
</protein>
<reference evidence="4 5" key="1">
    <citation type="submission" date="2019-03" db="EMBL/GenBank/DDBJ databases">
        <title>Genomic Encyclopedia of Type Strains, Phase IV (KMG-IV): sequencing the most valuable type-strain genomes for metagenomic binning, comparative biology and taxonomic classification.</title>
        <authorList>
            <person name="Goeker M."/>
        </authorList>
    </citation>
    <scope>NUCLEOTIDE SEQUENCE [LARGE SCALE GENOMIC DNA]</scope>
    <source>
        <strain evidence="4 5">DSM 100013</strain>
    </source>
</reference>
<dbReference type="Gene3D" id="1.10.4030.10">
    <property type="entry name" value="Porin chaperone SurA, peptide-binding domain"/>
    <property type="match status" value="1"/>
</dbReference>
<proteinExistence type="predicted"/>
<keyword evidence="5" id="KW-1185">Reference proteome</keyword>
<dbReference type="InterPro" id="IPR027304">
    <property type="entry name" value="Trigger_fact/SurA_dom_sf"/>
</dbReference>
<organism evidence="4 5">
    <name type="scientific">Serpentinicella alkaliphila</name>
    <dbReference type="NCBI Taxonomy" id="1734049"/>
    <lineage>
        <taxon>Bacteria</taxon>
        <taxon>Bacillati</taxon>
        <taxon>Bacillota</taxon>
        <taxon>Clostridia</taxon>
        <taxon>Peptostreptococcales</taxon>
        <taxon>Natronincolaceae</taxon>
        <taxon>Serpentinicella</taxon>
    </lineage>
</organism>
<feature type="signal peptide" evidence="2">
    <location>
        <begin position="1"/>
        <end position="23"/>
    </location>
</feature>
<dbReference type="RefSeq" id="WP_132849775.1">
    <property type="nucleotide sequence ID" value="NZ_CP058648.1"/>
</dbReference>
<feature type="domain" description="PpiC" evidence="3">
    <location>
        <begin position="188"/>
        <end position="277"/>
    </location>
</feature>
<name>A0A4V2T1U8_9FIRM</name>
<dbReference type="SUPFAM" id="SSF54534">
    <property type="entry name" value="FKBP-like"/>
    <property type="match status" value="1"/>
</dbReference>
<evidence type="ECO:0000256" key="1">
    <source>
        <dbReference type="PROSITE-ProRule" id="PRU00278"/>
    </source>
</evidence>
<dbReference type="InterPro" id="IPR050245">
    <property type="entry name" value="PrsA_foldase"/>
</dbReference>
<dbReference type="InterPro" id="IPR046357">
    <property type="entry name" value="PPIase_dom_sf"/>
</dbReference>
<evidence type="ECO:0000313" key="4">
    <source>
        <dbReference type="EMBL" id="TCP94923.1"/>
    </source>
</evidence>
<dbReference type="EMBL" id="SLYC01000068">
    <property type="protein sequence ID" value="TCP94923.1"/>
    <property type="molecule type" value="Genomic_DNA"/>
</dbReference>
<evidence type="ECO:0000256" key="2">
    <source>
        <dbReference type="SAM" id="SignalP"/>
    </source>
</evidence>
<dbReference type="PANTHER" id="PTHR47245:SF2">
    <property type="entry name" value="PEPTIDYL-PROLYL CIS-TRANS ISOMERASE HP_0175-RELATED"/>
    <property type="match status" value="1"/>
</dbReference>
<keyword evidence="1" id="KW-0697">Rotamase</keyword>
<dbReference type="Pfam" id="PF13624">
    <property type="entry name" value="SurA_N_3"/>
    <property type="match status" value="1"/>
</dbReference>
<gene>
    <name evidence="4" type="ORF">EDD79_10684</name>
</gene>
<dbReference type="SUPFAM" id="SSF109998">
    <property type="entry name" value="Triger factor/SurA peptide-binding domain-like"/>
    <property type="match status" value="1"/>
</dbReference>
<dbReference type="InterPro" id="IPR000297">
    <property type="entry name" value="PPIase_PpiC"/>
</dbReference>
<accession>A0A4V2T1U8</accession>
<keyword evidence="2" id="KW-0732">Signal</keyword>
<dbReference type="OrthoDB" id="14196at2"/>
<dbReference type="PROSITE" id="PS51257">
    <property type="entry name" value="PROKAR_LIPOPROTEIN"/>
    <property type="match status" value="1"/>
</dbReference>
<dbReference type="GO" id="GO:0003755">
    <property type="term" value="F:peptidyl-prolyl cis-trans isomerase activity"/>
    <property type="evidence" value="ECO:0007669"/>
    <property type="project" value="UniProtKB-KW"/>
</dbReference>
<dbReference type="Gene3D" id="3.10.50.40">
    <property type="match status" value="1"/>
</dbReference>
<evidence type="ECO:0000313" key="5">
    <source>
        <dbReference type="Proteomes" id="UP000295504"/>
    </source>
</evidence>
<dbReference type="AlphaFoldDB" id="A0A4V2T1U8"/>
<dbReference type="Pfam" id="PF13616">
    <property type="entry name" value="Rotamase_3"/>
    <property type="match status" value="1"/>
</dbReference>
<dbReference type="Proteomes" id="UP000295504">
    <property type="component" value="Unassembled WGS sequence"/>
</dbReference>
<dbReference type="PROSITE" id="PS50198">
    <property type="entry name" value="PPIC_PPIASE_2"/>
    <property type="match status" value="1"/>
</dbReference>
<feature type="chain" id="PRO_5038776893" evidence="2">
    <location>
        <begin position="24"/>
        <end position="320"/>
    </location>
</feature>
<comment type="caution">
    <text evidence="4">The sequence shown here is derived from an EMBL/GenBank/DDBJ whole genome shotgun (WGS) entry which is preliminary data.</text>
</comment>
<evidence type="ECO:0000259" key="3">
    <source>
        <dbReference type="PROSITE" id="PS50198"/>
    </source>
</evidence>
<dbReference type="PANTHER" id="PTHR47245">
    <property type="entry name" value="PEPTIDYLPROLYL ISOMERASE"/>
    <property type="match status" value="1"/>
</dbReference>
<keyword evidence="1" id="KW-0413">Isomerase</keyword>
<sequence length="320" mass="36714">MNTIKRKFALAMAIIMVMITVLAACTSEKASAKLPDGAIAVVNNTVISIDEFNKMVALQKLSYEAQLGPGILNEVVDGVTLLDLLKQNVLDQMIMDELVIQQAVKKNVEITEEEVMSSYETFLSMLGEDEDFLQVLQENGLDEDFIKNVIIRKSLITEFYANEYFYSIEVSEEDAREHYETNIELYKNEQVRARHILISDEELAKELLERLKNGEDFAALAKQYGEDGTKEVGGDLDYFSRGRMVPEFEEPVFKLEVGQLSDIIQSRFGYHLVLLEDRIVDEIPFEEEKQYIMDELRSIAFEKHLQELQENSKIIKSEKL</sequence>